<dbReference type="EMBL" id="CP126114">
    <property type="protein sequence ID" value="WHY84083.1"/>
    <property type="molecule type" value="Genomic_DNA"/>
</dbReference>
<dbReference type="InterPro" id="IPR044668">
    <property type="entry name" value="PuuD-like"/>
</dbReference>
<dbReference type="Gene3D" id="3.40.50.880">
    <property type="match status" value="1"/>
</dbReference>
<sequence length="243" mass="26901">MNKKPIIGISGAYINHNKNSEGVYVHHDYHRSVAANGGIPIILPFINPDMSLETLPMCDGIILSGGEDVDPEFFKQDPHPHLGQVILERDLVELAIVEYAIKNNIPLFAICRGIQILNVALGGTLIQDIPSQVKDSIQHTQKIDRYRDSHWVNISKDSQLLKIIGSERIRVNSLHHQAIDTVASDLRIVAKSSDGIIEAVEYIKPATFMIGVQWHPESMASTSQAMNNLFAEFIKSSTKGSDS</sequence>
<dbReference type="KEGG" id="nnv:QNH39_15510"/>
<organism evidence="1 2">
    <name type="scientific">Neobacillus novalis</name>
    <dbReference type="NCBI Taxonomy" id="220687"/>
    <lineage>
        <taxon>Bacteria</taxon>
        <taxon>Bacillati</taxon>
        <taxon>Bacillota</taxon>
        <taxon>Bacilli</taxon>
        <taxon>Bacillales</taxon>
        <taxon>Bacillaceae</taxon>
        <taxon>Neobacillus</taxon>
    </lineage>
</organism>
<evidence type="ECO:0000313" key="1">
    <source>
        <dbReference type="EMBL" id="WHY84083.1"/>
    </source>
</evidence>
<dbReference type="GO" id="GO:0005829">
    <property type="term" value="C:cytosol"/>
    <property type="evidence" value="ECO:0007669"/>
    <property type="project" value="TreeGrafter"/>
</dbReference>
<keyword evidence="2" id="KW-1185">Reference proteome</keyword>
<dbReference type="SUPFAM" id="SSF52317">
    <property type="entry name" value="Class I glutamine amidotransferase-like"/>
    <property type="match status" value="1"/>
</dbReference>
<dbReference type="GO" id="GO:0033969">
    <property type="term" value="F:gamma-glutamyl-gamma-aminobutyrate hydrolase activity"/>
    <property type="evidence" value="ECO:0007669"/>
    <property type="project" value="TreeGrafter"/>
</dbReference>
<keyword evidence="1" id="KW-0378">Hydrolase</keyword>
<dbReference type="InterPro" id="IPR011697">
    <property type="entry name" value="Peptidase_C26"/>
</dbReference>
<protein>
    <submittedName>
        <fullName evidence="1">Gamma-glutamyl-gamma-aminobutyrate hydrolase family protein</fullName>
    </submittedName>
</protein>
<reference evidence="1" key="1">
    <citation type="submission" date="2023-05" db="EMBL/GenBank/DDBJ databases">
        <title>Comparative genomics of Bacillaceae isolates and their secondary metabolite potential.</title>
        <authorList>
            <person name="Song L."/>
            <person name="Nielsen L.J."/>
            <person name="Mohite O."/>
            <person name="Xu X."/>
            <person name="Weber T."/>
            <person name="Kovacs A.T."/>
        </authorList>
    </citation>
    <scope>NUCLEOTIDE SEQUENCE</scope>
    <source>
        <strain evidence="1">XLM17</strain>
    </source>
</reference>
<dbReference type="InterPro" id="IPR029062">
    <property type="entry name" value="Class_I_gatase-like"/>
</dbReference>
<proteinExistence type="predicted"/>
<dbReference type="GO" id="GO:0006598">
    <property type="term" value="P:polyamine catabolic process"/>
    <property type="evidence" value="ECO:0007669"/>
    <property type="project" value="TreeGrafter"/>
</dbReference>
<dbReference type="Proteomes" id="UP001178288">
    <property type="component" value="Chromosome"/>
</dbReference>
<name>A0AA95ML38_9BACI</name>
<gene>
    <name evidence="1" type="ORF">QNH39_15510</name>
</gene>
<dbReference type="PANTHER" id="PTHR43235">
    <property type="entry name" value="GLUTAMINE AMIDOTRANSFERASE PB2B2.05-RELATED"/>
    <property type="match status" value="1"/>
</dbReference>
<evidence type="ECO:0000313" key="2">
    <source>
        <dbReference type="Proteomes" id="UP001178288"/>
    </source>
</evidence>
<dbReference type="CDD" id="cd01745">
    <property type="entry name" value="GATase1_2"/>
    <property type="match status" value="1"/>
</dbReference>
<dbReference type="RefSeq" id="WP_066088286.1">
    <property type="nucleotide sequence ID" value="NZ_CP126114.1"/>
</dbReference>
<accession>A0AA95ML38</accession>
<dbReference type="PANTHER" id="PTHR43235:SF1">
    <property type="entry name" value="GLUTAMINE AMIDOTRANSFERASE PB2B2.05-RELATED"/>
    <property type="match status" value="1"/>
</dbReference>
<dbReference type="PROSITE" id="PS51273">
    <property type="entry name" value="GATASE_TYPE_1"/>
    <property type="match status" value="1"/>
</dbReference>
<dbReference type="Pfam" id="PF07722">
    <property type="entry name" value="Peptidase_C26"/>
    <property type="match status" value="1"/>
</dbReference>
<dbReference type="AlphaFoldDB" id="A0AA95ML38"/>
<dbReference type="FunFam" id="3.40.50.880:FF:000030">
    <property type="entry name" value="Gamma-glutamyl-gamma-aminobutyrate hydrolase PuuD"/>
    <property type="match status" value="1"/>
</dbReference>